<gene>
    <name evidence="3" type="ORF">DQ226_05085</name>
</gene>
<feature type="domain" description="ER-bound oxygenase mpaB/mpaB'/Rubber oxygenase catalytic" evidence="2">
    <location>
        <begin position="173"/>
        <end position="372"/>
    </location>
</feature>
<protein>
    <submittedName>
        <fullName evidence="3">DUF2236 domain-containing protein</fullName>
    </submittedName>
</protein>
<name>A0A365PCJ5_9ACTN</name>
<comment type="caution">
    <text evidence="3">The sequence shown here is derived from an EMBL/GenBank/DDBJ whole genome shotgun (WGS) entry which is preliminary data.</text>
</comment>
<dbReference type="EMBL" id="QNTT01000009">
    <property type="protein sequence ID" value="RBA38312.1"/>
    <property type="molecule type" value="Genomic_DNA"/>
</dbReference>
<evidence type="ECO:0000313" key="3">
    <source>
        <dbReference type="EMBL" id="RBA38312.1"/>
    </source>
</evidence>
<evidence type="ECO:0000313" key="4">
    <source>
        <dbReference type="Proteomes" id="UP000252187"/>
    </source>
</evidence>
<dbReference type="GO" id="GO:0016491">
    <property type="term" value="F:oxidoreductase activity"/>
    <property type="evidence" value="ECO:0007669"/>
    <property type="project" value="InterPro"/>
</dbReference>
<organism evidence="3 4">
    <name type="scientific">Dietzia maris</name>
    <dbReference type="NCBI Taxonomy" id="37915"/>
    <lineage>
        <taxon>Bacteria</taxon>
        <taxon>Bacillati</taxon>
        <taxon>Actinomycetota</taxon>
        <taxon>Actinomycetes</taxon>
        <taxon>Mycobacteriales</taxon>
        <taxon>Dietziaceae</taxon>
        <taxon>Dietzia</taxon>
    </lineage>
</organism>
<dbReference type="Proteomes" id="UP000252187">
    <property type="component" value="Unassembled WGS sequence"/>
</dbReference>
<sequence>MTAAPERPTTATGSPAGEPAPPYPTRFREAEDRSRRIGRTLKAVARVDEVDEQLMDRLGRGYLERDELGNRLAAAMRLRSGEPGAVSRRRLDEALTTGTAGLPEDTAPVLREYIGRLEDTPDWVDWARIERGQKVYLRLGQNAADILLQLSLIGGYRFGGPTDLLVATGGLTGNTTLRRLAETSHWTMSLSIPDGLRPGGEAWRLTGHVRAMHAVVNHAMEPRWDTGHWGLPTNQSDLAATLGLFDAVVLLGVRTLGVPVSRQDSADVMHVWRYVGWLLGVDDDFLVERESERHRINYHILLAQAGLSEAGPQLTQALVEAQRTRHRSGPFPRLRARIGHERLLSMLTMLLGRESMREFGLPVRPPWAHAYLVTLNTLRYRTPWGRARLESWGEKVRARERKETFGDSRPDIGRPATT</sequence>
<evidence type="ECO:0000259" key="2">
    <source>
        <dbReference type="Pfam" id="PF09995"/>
    </source>
</evidence>
<reference evidence="3 4" key="1">
    <citation type="submission" date="2018-06" db="EMBL/GenBank/DDBJ databases">
        <title>Whole genome sequencing of four bacterial strains from South Shetland trench revealing bio-synthetic gene clusters.</title>
        <authorList>
            <person name="Abdel-Mageed W.M."/>
            <person name="Lehri B."/>
            <person name="Jarmusch S.A."/>
            <person name="Miranda K."/>
            <person name="Goodfellow M."/>
            <person name="Jaspars M."/>
            <person name="Karlyshev A.V."/>
        </authorList>
    </citation>
    <scope>NUCLEOTIDE SEQUENCE [LARGE SCALE GENOMIC DNA]</scope>
    <source>
        <strain evidence="3 4">SST1</strain>
    </source>
</reference>
<dbReference type="PANTHER" id="PTHR37539:SF1">
    <property type="entry name" value="ER-BOUND OXYGENASE MPAB_MPAB'_RUBBER OXYGENASE CATALYTIC DOMAIN-CONTAINING PROTEIN"/>
    <property type="match status" value="1"/>
</dbReference>
<evidence type="ECO:0000256" key="1">
    <source>
        <dbReference type="SAM" id="MobiDB-lite"/>
    </source>
</evidence>
<feature type="region of interest" description="Disordered" evidence="1">
    <location>
        <begin position="399"/>
        <end position="418"/>
    </location>
</feature>
<dbReference type="InterPro" id="IPR018713">
    <property type="entry name" value="MPAB/Lcp_cat_dom"/>
</dbReference>
<dbReference type="Pfam" id="PF09995">
    <property type="entry name" value="MPAB_Lcp_cat"/>
    <property type="match status" value="1"/>
</dbReference>
<accession>A0A365PCJ5</accession>
<dbReference type="AlphaFoldDB" id="A0A365PCJ5"/>
<proteinExistence type="predicted"/>
<feature type="region of interest" description="Disordered" evidence="1">
    <location>
        <begin position="1"/>
        <end position="34"/>
    </location>
</feature>
<dbReference type="PANTHER" id="PTHR37539">
    <property type="entry name" value="SECRETED PROTEIN-RELATED"/>
    <property type="match status" value="1"/>
</dbReference>
<feature type="compositionally biased region" description="Basic and acidic residues" evidence="1">
    <location>
        <begin position="399"/>
        <end position="412"/>
    </location>
</feature>
<dbReference type="InterPro" id="IPR037473">
    <property type="entry name" value="Lcp-like"/>
</dbReference>